<sequence>MTSKYMKIKLLVWSLTWFDSENHVLPWVTEHYENGHWILQQAVVPAHLAKSTHDWYLANPRDASEWPANLPELNVLDFSIWAMLEQKDCQK</sequence>
<evidence type="ECO:0000313" key="2">
    <source>
        <dbReference type="Proteomes" id="UP000054047"/>
    </source>
</evidence>
<name>A0A0C2H5V6_9BILA</name>
<dbReference type="AlphaFoldDB" id="A0A0C2H5V6"/>
<gene>
    <name evidence="1" type="ORF">ANCDUO_00425</name>
</gene>
<dbReference type="EMBL" id="KN726196">
    <property type="protein sequence ID" value="KIH69240.1"/>
    <property type="molecule type" value="Genomic_DNA"/>
</dbReference>
<keyword evidence="2" id="KW-1185">Reference proteome</keyword>
<dbReference type="Gene3D" id="3.30.420.10">
    <property type="entry name" value="Ribonuclease H-like superfamily/Ribonuclease H"/>
    <property type="match status" value="1"/>
</dbReference>
<proteinExistence type="predicted"/>
<dbReference type="OrthoDB" id="7951431at2759"/>
<reference evidence="1 2" key="1">
    <citation type="submission" date="2013-12" db="EMBL/GenBank/DDBJ databases">
        <title>Draft genome of the parsitic nematode Ancylostoma duodenale.</title>
        <authorList>
            <person name="Mitreva M."/>
        </authorList>
    </citation>
    <scope>NUCLEOTIDE SEQUENCE [LARGE SCALE GENOMIC DNA]</scope>
    <source>
        <strain evidence="1 2">Zhejiang</strain>
    </source>
</reference>
<accession>A0A0C2H5V6</accession>
<dbReference type="Proteomes" id="UP000054047">
    <property type="component" value="Unassembled WGS sequence"/>
</dbReference>
<dbReference type="InterPro" id="IPR036397">
    <property type="entry name" value="RNaseH_sf"/>
</dbReference>
<dbReference type="GO" id="GO:0003676">
    <property type="term" value="F:nucleic acid binding"/>
    <property type="evidence" value="ECO:0007669"/>
    <property type="project" value="InterPro"/>
</dbReference>
<evidence type="ECO:0000313" key="1">
    <source>
        <dbReference type="EMBL" id="KIH69240.1"/>
    </source>
</evidence>
<protein>
    <submittedName>
        <fullName evidence="1">Uncharacterized protein</fullName>
    </submittedName>
</protein>
<organism evidence="1 2">
    <name type="scientific">Ancylostoma duodenale</name>
    <dbReference type="NCBI Taxonomy" id="51022"/>
    <lineage>
        <taxon>Eukaryota</taxon>
        <taxon>Metazoa</taxon>
        <taxon>Ecdysozoa</taxon>
        <taxon>Nematoda</taxon>
        <taxon>Chromadorea</taxon>
        <taxon>Rhabditida</taxon>
        <taxon>Rhabditina</taxon>
        <taxon>Rhabditomorpha</taxon>
        <taxon>Strongyloidea</taxon>
        <taxon>Ancylostomatidae</taxon>
        <taxon>Ancylostomatinae</taxon>
        <taxon>Ancylostoma</taxon>
    </lineage>
</organism>